<name>A0A382GQ39_9ZZZZ</name>
<gene>
    <name evidence="1" type="ORF">METZ01_LOCUS229125</name>
</gene>
<dbReference type="AntiFam" id="ANF00010">
    <property type="entry name" value="tRNA translation"/>
</dbReference>
<reference evidence="1" key="1">
    <citation type="submission" date="2018-05" db="EMBL/GenBank/DDBJ databases">
        <authorList>
            <person name="Lanie J.A."/>
            <person name="Ng W.-L."/>
            <person name="Kazmierczak K.M."/>
            <person name="Andrzejewski T.M."/>
            <person name="Davidsen T.M."/>
            <person name="Wayne K.J."/>
            <person name="Tettelin H."/>
            <person name="Glass J.I."/>
            <person name="Rusch D."/>
            <person name="Podicherti R."/>
            <person name="Tsui H.-C.T."/>
            <person name="Winkler M.E."/>
        </authorList>
    </citation>
    <scope>NUCLEOTIDE SEQUENCE</scope>
</reference>
<sequence length="49" mass="5119">CKSAGVMPTVVQVHPGPHYAGVAQLVEHQPSKLRVAGSSLVSRSKLLPT</sequence>
<proteinExistence type="predicted"/>
<dbReference type="EMBL" id="UINC01056349">
    <property type="protein sequence ID" value="SVB76271.1"/>
    <property type="molecule type" value="Genomic_DNA"/>
</dbReference>
<dbReference type="AlphaFoldDB" id="A0A382GQ39"/>
<organism evidence="1">
    <name type="scientific">marine metagenome</name>
    <dbReference type="NCBI Taxonomy" id="408172"/>
    <lineage>
        <taxon>unclassified sequences</taxon>
        <taxon>metagenomes</taxon>
        <taxon>ecological metagenomes</taxon>
    </lineage>
</organism>
<feature type="non-terminal residue" evidence="1">
    <location>
        <position position="1"/>
    </location>
</feature>
<accession>A0A382GQ39</accession>
<protein>
    <submittedName>
        <fullName evidence="1">Uncharacterized protein</fullName>
    </submittedName>
</protein>
<evidence type="ECO:0000313" key="1">
    <source>
        <dbReference type="EMBL" id="SVB76271.1"/>
    </source>
</evidence>